<evidence type="ECO:0000259" key="3">
    <source>
        <dbReference type="PROSITE" id="PS50075"/>
    </source>
</evidence>
<dbReference type="GO" id="GO:0044550">
    <property type="term" value="P:secondary metabolite biosynthetic process"/>
    <property type="evidence" value="ECO:0007669"/>
    <property type="project" value="TreeGrafter"/>
</dbReference>
<dbReference type="Gene3D" id="1.10.1200.10">
    <property type="entry name" value="ACP-like"/>
    <property type="match status" value="1"/>
</dbReference>
<dbReference type="Pfam" id="PF23297">
    <property type="entry name" value="ACP_SdgA_C"/>
    <property type="match status" value="1"/>
</dbReference>
<dbReference type="InterPro" id="IPR006162">
    <property type="entry name" value="Ppantetheine_attach_site"/>
</dbReference>
<dbReference type="AlphaFoldDB" id="A0A5N6F3X2"/>
<dbReference type="EMBL" id="ML733400">
    <property type="protein sequence ID" value="KAB8224259.1"/>
    <property type="molecule type" value="Genomic_DNA"/>
</dbReference>
<dbReference type="InterPro" id="IPR009081">
    <property type="entry name" value="PP-bd_ACP"/>
</dbReference>
<dbReference type="GO" id="GO:0016874">
    <property type="term" value="F:ligase activity"/>
    <property type="evidence" value="ECO:0007669"/>
    <property type="project" value="UniProtKB-KW"/>
</dbReference>
<keyword evidence="1" id="KW-0596">Phosphopantetheine</keyword>
<dbReference type="PANTHER" id="PTHR43775:SF37">
    <property type="entry name" value="SI:DKEY-61P9.11"/>
    <property type="match status" value="1"/>
</dbReference>
<dbReference type="PROSITE" id="PS00012">
    <property type="entry name" value="PHOSPHOPANTETHEINE"/>
    <property type="match status" value="1"/>
</dbReference>
<dbReference type="Proteomes" id="UP000326799">
    <property type="component" value="Unassembled WGS sequence"/>
</dbReference>
<dbReference type="PROSITE" id="PS50075">
    <property type="entry name" value="CARRIER"/>
    <property type="match status" value="1"/>
</dbReference>
<name>A0A5N6F3X2_9EURO</name>
<dbReference type="Pfam" id="PF08659">
    <property type="entry name" value="KR"/>
    <property type="match status" value="1"/>
</dbReference>
<proteinExistence type="predicted"/>
<dbReference type="SMART" id="SM00823">
    <property type="entry name" value="PKS_PP"/>
    <property type="match status" value="1"/>
</dbReference>
<evidence type="ECO:0000256" key="1">
    <source>
        <dbReference type="ARBA" id="ARBA00022450"/>
    </source>
</evidence>
<evidence type="ECO:0000256" key="2">
    <source>
        <dbReference type="ARBA" id="ARBA00022553"/>
    </source>
</evidence>
<organism evidence="4 5">
    <name type="scientific">Aspergillus novoparasiticus</name>
    <dbReference type="NCBI Taxonomy" id="986946"/>
    <lineage>
        <taxon>Eukaryota</taxon>
        <taxon>Fungi</taxon>
        <taxon>Dikarya</taxon>
        <taxon>Ascomycota</taxon>
        <taxon>Pezizomycotina</taxon>
        <taxon>Eurotiomycetes</taxon>
        <taxon>Eurotiomycetidae</taxon>
        <taxon>Eurotiales</taxon>
        <taxon>Aspergillaceae</taxon>
        <taxon>Aspergillus</taxon>
        <taxon>Aspergillus subgen. Circumdati</taxon>
    </lineage>
</organism>
<gene>
    <name evidence="4" type="ORF">BDV33DRAFT_199654</name>
</gene>
<dbReference type="GO" id="GO:0031177">
    <property type="term" value="F:phosphopantetheine binding"/>
    <property type="evidence" value="ECO:0007669"/>
    <property type="project" value="InterPro"/>
</dbReference>
<keyword evidence="5" id="KW-1185">Reference proteome</keyword>
<dbReference type="GO" id="GO:0006633">
    <property type="term" value="P:fatty acid biosynthetic process"/>
    <property type="evidence" value="ECO:0007669"/>
    <property type="project" value="TreeGrafter"/>
</dbReference>
<reference evidence="4 5" key="1">
    <citation type="submission" date="2019-04" db="EMBL/GenBank/DDBJ databases">
        <title>Fungal friends and foes A comparative genomics study of 23 Aspergillus species from section Flavi.</title>
        <authorList>
            <consortium name="DOE Joint Genome Institute"/>
            <person name="Kjaerbolling I."/>
            <person name="Vesth T.C."/>
            <person name="Frisvad J.C."/>
            <person name="Nybo J.L."/>
            <person name="Theobald S."/>
            <person name="Kildgaard S."/>
            <person name="Petersen T.I."/>
            <person name="Kuo A."/>
            <person name="Sato A."/>
            <person name="Lyhne E.K."/>
            <person name="Kogle M.E."/>
            <person name="Wiebenga A."/>
            <person name="Kun R.S."/>
            <person name="Lubbers R.J."/>
            <person name="Makela M.R."/>
            <person name="Barry K."/>
            <person name="Chovatia M."/>
            <person name="Clum A."/>
            <person name="Daum C."/>
            <person name="Haridas S."/>
            <person name="He G."/>
            <person name="LaButti K."/>
            <person name="Lipzen A."/>
            <person name="Mondo S."/>
            <person name="Pangilinan J."/>
            <person name="Riley R."/>
            <person name="Salamov A."/>
            <person name="Simmons B.A."/>
            <person name="Magnuson J.K."/>
            <person name="Henrissat B."/>
            <person name="Mortensen U.H."/>
            <person name="Larsen T.O."/>
            <person name="De vries R.P."/>
            <person name="Grigoriev I.V."/>
            <person name="Machida M."/>
            <person name="Baker S.E."/>
            <person name="Andersen M.R."/>
        </authorList>
    </citation>
    <scope>NUCLEOTIDE SEQUENCE [LARGE SCALE GENOMIC DNA]</scope>
    <source>
        <strain evidence="4 5">CBS 126849</strain>
    </source>
</reference>
<keyword evidence="2" id="KW-0597">Phosphoprotein</keyword>
<evidence type="ECO:0000313" key="5">
    <source>
        <dbReference type="Proteomes" id="UP000326799"/>
    </source>
</evidence>
<dbReference type="InterPro" id="IPR036736">
    <property type="entry name" value="ACP-like_sf"/>
</dbReference>
<accession>A0A5N6F3X2</accession>
<dbReference type="InterPro" id="IPR020806">
    <property type="entry name" value="PKS_PP-bd"/>
</dbReference>
<protein>
    <recommendedName>
        <fullName evidence="3">Carrier domain-containing protein</fullName>
    </recommendedName>
</protein>
<feature type="domain" description="Carrier" evidence="3">
    <location>
        <begin position="136"/>
        <end position="213"/>
    </location>
</feature>
<dbReference type="PANTHER" id="PTHR43775">
    <property type="entry name" value="FATTY ACID SYNTHASE"/>
    <property type="match status" value="1"/>
</dbReference>
<evidence type="ECO:0000313" key="4">
    <source>
        <dbReference type="EMBL" id="KAB8224259.1"/>
    </source>
</evidence>
<dbReference type="GO" id="GO:0004312">
    <property type="term" value="F:fatty acid synthase activity"/>
    <property type="evidence" value="ECO:0007669"/>
    <property type="project" value="TreeGrafter"/>
</dbReference>
<dbReference type="InterPro" id="IPR013968">
    <property type="entry name" value="PKS_KR"/>
</dbReference>
<dbReference type="SUPFAM" id="SSF47336">
    <property type="entry name" value="ACP-like"/>
    <property type="match status" value="1"/>
</dbReference>
<dbReference type="Gene3D" id="3.40.50.720">
    <property type="entry name" value="NAD(P)-binding Rossmann-like Domain"/>
    <property type="match status" value="1"/>
</dbReference>
<dbReference type="InterPro" id="IPR050091">
    <property type="entry name" value="PKS_NRPS_Biosynth_Enz"/>
</dbReference>
<sequence length="254" mass="28326">MDFFVILSSLGGMIGAKGQSQYNAAGTFQDAFARHRWSQGQKCICIDISDTQRSQLWADGIYNVLREEELHSVVDRACDPNREVASGWNTQALCALDSPKSRHLRQTNQVGENQTQKSGQKFDSGALLREARNEIEGGRIVAAALAKRLSQALSVPEEDINIDRPAHSFGVDSLVAAELRFWFANELKSELSLFNILANISIDELGRLAASKGQYYLPKQQSWGDVLVLIWFPGAFCISMWDCWGRSIPQGYDH</sequence>